<proteinExistence type="predicted"/>
<gene>
    <name evidence="2" type="ORF">GCM10009726_00640</name>
</gene>
<dbReference type="Pfam" id="PF18862">
    <property type="entry name" value="ApeA_NTD1"/>
    <property type="match status" value="1"/>
</dbReference>
<protein>
    <recommendedName>
        <fullName evidence="1">ApeA N-terminal domain-containing protein</fullName>
    </recommendedName>
</protein>
<comment type="caution">
    <text evidence="2">The sequence shown here is derived from an EMBL/GenBank/DDBJ whole genome shotgun (WGS) entry which is preliminary data.</text>
</comment>
<accession>A0ABN2WJY5</accession>
<dbReference type="RefSeq" id="WP_231252757.1">
    <property type="nucleotide sequence ID" value="NZ_BAAAMQ010000003.1"/>
</dbReference>
<feature type="domain" description="ApeA N-terminal" evidence="1">
    <location>
        <begin position="63"/>
        <end position="270"/>
    </location>
</feature>
<sequence>MIENPLDMLRDGVVGTFQPLAEPGLKKWFDGHIKIADDRATIAVIARKKRDPAAEWANDMANSRIVAGITEAGTVLAPVEAIHRSTTRGDFSMPVVRWHLGNLLVNVDFDEVDDDTISASQMHYVGLGSWSGRPDHVDEPITERDGYGWRIEVHQGQERTAEIDPAFDLTIEHDWTLTGPEDQRSLQRPLKVGVRSSERRPLREHVERLDAVHALLSIAHWKPVSAIRGVAQLAPGSKKRALLWDHTMVAEVVRPDNNEFPVFTLADIGDLTGLAAWVNVCLTKPRAVTPIVRHRLFQNQTPEARLLYTAAALEYWTASNARNPDAPWAKKVPERKVPEAIGNSVGQAWEAWIGDPDRWSKQFYGTYVHLKHTANLVDPDVVDALEYSGRWLLAASILDQCADSTASSDRIFSGRGLRYPVPGQVRGVLDEAPVPRDDRR</sequence>
<reference evidence="2 3" key="1">
    <citation type="journal article" date="2019" name="Int. J. Syst. Evol. Microbiol.">
        <title>The Global Catalogue of Microorganisms (GCM) 10K type strain sequencing project: providing services to taxonomists for standard genome sequencing and annotation.</title>
        <authorList>
            <consortium name="The Broad Institute Genomics Platform"/>
            <consortium name="The Broad Institute Genome Sequencing Center for Infectious Disease"/>
            <person name="Wu L."/>
            <person name="Ma J."/>
        </authorList>
    </citation>
    <scope>NUCLEOTIDE SEQUENCE [LARGE SCALE GENOMIC DNA]</scope>
    <source>
        <strain evidence="2 3">JCM 13813</strain>
    </source>
</reference>
<keyword evidence="3" id="KW-1185">Reference proteome</keyword>
<dbReference type="Proteomes" id="UP001501161">
    <property type="component" value="Unassembled WGS sequence"/>
</dbReference>
<evidence type="ECO:0000313" key="3">
    <source>
        <dbReference type="Proteomes" id="UP001501161"/>
    </source>
</evidence>
<evidence type="ECO:0000313" key="2">
    <source>
        <dbReference type="EMBL" id="GAA2093998.1"/>
    </source>
</evidence>
<organism evidence="2 3">
    <name type="scientific">Nocardioides furvisabuli</name>
    <dbReference type="NCBI Taxonomy" id="375542"/>
    <lineage>
        <taxon>Bacteria</taxon>
        <taxon>Bacillati</taxon>
        <taxon>Actinomycetota</taxon>
        <taxon>Actinomycetes</taxon>
        <taxon>Propionibacteriales</taxon>
        <taxon>Nocardioidaceae</taxon>
        <taxon>Nocardioides</taxon>
    </lineage>
</organism>
<dbReference type="InterPro" id="IPR041223">
    <property type="entry name" value="ApeA_NTD"/>
</dbReference>
<name>A0ABN2WJY5_9ACTN</name>
<dbReference type="EMBL" id="BAAAMQ010000003">
    <property type="protein sequence ID" value="GAA2093998.1"/>
    <property type="molecule type" value="Genomic_DNA"/>
</dbReference>
<evidence type="ECO:0000259" key="1">
    <source>
        <dbReference type="Pfam" id="PF18862"/>
    </source>
</evidence>